<dbReference type="KEGG" id="elux:BTN50_0135"/>
<protein>
    <recommendedName>
        <fullName evidence="3">Mobile element protein</fullName>
    </recommendedName>
</protein>
<proteinExistence type="predicted"/>
<evidence type="ECO:0000313" key="1">
    <source>
        <dbReference type="EMBL" id="ATF08678.1"/>
    </source>
</evidence>
<organism evidence="1 2">
    <name type="scientific">Candidatus Enterovibrio altilux</name>
    <dbReference type="NCBI Taxonomy" id="1927128"/>
    <lineage>
        <taxon>Bacteria</taxon>
        <taxon>Pseudomonadati</taxon>
        <taxon>Pseudomonadota</taxon>
        <taxon>Gammaproteobacteria</taxon>
        <taxon>Vibrionales</taxon>
        <taxon>Vibrionaceae</taxon>
        <taxon>Enterovibrio</taxon>
    </lineage>
</organism>
<keyword evidence="2" id="KW-1185">Reference proteome</keyword>
<dbReference type="AlphaFoldDB" id="A0A291B6Q8"/>
<reference evidence="2" key="1">
    <citation type="submission" date="2017-04" db="EMBL/GenBank/DDBJ databases">
        <title>Genome evolution of the luminous symbionts of deep sea anglerfish.</title>
        <authorList>
            <person name="Hendry T.A."/>
        </authorList>
    </citation>
    <scope>NUCLEOTIDE SEQUENCE [LARGE SCALE GENOMIC DNA]</scope>
</reference>
<dbReference type="EMBL" id="CP020660">
    <property type="protein sequence ID" value="ATF08678.1"/>
    <property type="molecule type" value="Genomic_DNA"/>
</dbReference>
<sequence length="60" mass="6822">MHEIIAAGLNVSNVTNGEVLSSLLKQIRRRIDEVSCHRAYDTRQYFESKKTVGETLSLKD</sequence>
<name>A0A291B6Q8_9GAMM</name>
<evidence type="ECO:0008006" key="3">
    <source>
        <dbReference type="Google" id="ProtNLM"/>
    </source>
</evidence>
<evidence type="ECO:0000313" key="2">
    <source>
        <dbReference type="Proteomes" id="UP000218160"/>
    </source>
</evidence>
<dbReference type="Proteomes" id="UP000218160">
    <property type="component" value="Chromosome 1"/>
</dbReference>
<accession>A0A291B6Q8</accession>
<gene>
    <name evidence="1" type="ORF">BTN50_0135</name>
</gene>